<evidence type="ECO:0000256" key="4">
    <source>
        <dbReference type="ARBA" id="ARBA00022989"/>
    </source>
</evidence>
<name>A0ABQ9MB24_HEVBR</name>
<dbReference type="InterPro" id="IPR009617">
    <property type="entry name" value="Seipin"/>
</dbReference>
<keyword evidence="5" id="KW-0443">Lipid metabolism</keyword>
<comment type="caution">
    <text evidence="9">The sequence shown here is derived from an EMBL/GenBank/DDBJ whole genome shotgun (WGS) entry which is preliminary data.</text>
</comment>
<evidence type="ECO:0000256" key="8">
    <source>
        <dbReference type="SAM" id="Phobius"/>
    </source>
</evidence>
<evidence type="ECO:0000313" key="10">
    <source>
        <dbReference type="Proteomes" id="UP001174677"/>
    </source>
</evidence>
<comment type="subcellular location">
    <subcellularLocation>
        <location evidence="1">Endoplasmic reticulum membrane</location>
        <topology evidence="1">Multi-pass membrane protein</topology>
    </subcellularLocation>
</comment>
<sequence>MEEEGQEEKEQEYCILLPQADWFIKVISFQADIIYNCILALLSPFMLVFSVAFESYRRTEAAIANVESAVLKVPSKITRGSFILVRKIGVGVVGAVHVLIVLVSVMLLAGFLGVGLVQLWTEEPVLLRQRLFFDYTDMNPKAVFMFGGDVGSIIKKRQIGVPIGHTFHVNLQLLMPDSDYNRQVGMFQLTAEILSSNENVVSKSSRPCMLPFRSLPIRLLQTCLMSIPLVLGISAETQKISVEILKHKEGYPRTKAIRVTLIPRAGTSYLPQLYEAEILMNSRLPWTKQLVRNWKWTISIWATLYIYIMLVIILICCCRPLLFPLTIQNFSDHDGVDKNSSTKENIESGKELKDEREVSDLLRKWQQRRRKRRAIFLQKDTAETEGSSASSISVTREDTSVAVEEDIGESESVCLGD</sequence>
<protein>
    <recommendedName>
        <fullName evidence="11">Seipin 1A</fullName>
    </recommendedName>
</protein>
<dbReference type="Proteomes" id="UP001174677">
    <property type="component" value="Chromosome 7"/>
</dbReference>
<feature type="region of interest" description="Disordered" evidence="7">
    <location>
        <begin position="380"/>
        <end position="417"/>
    </location>
</feature>
<feature type="transmembrane region" description="Helical" evidence="8">
    <location>
        <begin position="294"/>
        <end position="318"/>
    </location>
</feature>
<proteinExistence type="predicted"/>
<dbReference type="PANTHER" id="PTHR21212">
    <property type="entry name" value="BERNARDINELLI-SEIP CONGENITAL LIPODYSTROPHY 2 HOMOLOG BSCL2 PROTEIN"/>
    <property type="match status" value="1"/>
</dbReference>
<evidence type="ECO:0000313" key="9">
    <source>
        <dbReference type="EMBL" id="KAJ9176121.1"/>
    </source>
</evidence>
<evidence type="ECO:0000256" key="3">
    <source>
        <dbReference type="ARBA" id="ARBA00022824"/>
    </source>
</evidence>
<keyword evidence="2 8" id="KW-0812">Transmembrane</keyword>
<gene>
    <name evidence="9" type="ORF">P3X46_011466</name>
</gene>
<reference evidence="9" key="1">
    <citation type="journal article" date="2023" name="Plant Biotechnol. J.">
        <title>Chromosome-level wild Hevea brasiliensis genome provides new tools for genomic-assisted breeding and valuable loci to elevate rubber yield.</title>
        <authorList>
            <person name="Cheng H."/>
            <person name="Song X."/>
            <person name="Hu Y."/>
            <person name="Wu T."/>
            <person name="Yang Q."/>
            <person name="An Z."/>
            <person name="Feng S."/>
            <person name="Deng Z."/>
            <person name="Wu W."/>
            <person name="Zeng X."/>
            <person name="Tu M."/>
            <person name="Wang X."/>
            <person name="Huang H."/>
        </authorList>
    </citation>
    <scope>NUCLEOTIDE SEQUENCE</scope>
    <source>
        <strain evidence="9">MT/VB/25A 57/8</strain>
    </source>
</reference>
<organism evidence="9 10">
    <name type="scientific">Hevea brasiliensis</name>
    <name type="common">Para rubber tree</name>
    <name type="synonym">Siphonia brasiliensis</name>
    <dbReference type="NCBI Taxonomy" id="3981"/>
    <lineage>
        <taxon>Eukaryota</taxon>
        <taxon>Viridiplantae</taxon>
        <taxon>Streptophyta</taxon>
        <taxon>Embryophyta</taxon>
        <taxon>Tracheophyta</taxon>
        <taxon>Spermatophyta</taxon>
        <taxon>Magnoliopsida</taxon>
        <taxon>eudicotyledons</taxon>
        <taxon>Gunneridae</taxon>
        <taxon>Pentapetalae</taxon>
        <taxon>rosids</taxon>
        <taxon>fabids</taxon>
        <taxon>Malpighiales</taxon>
        <taxon>Euphorbiaceae</taxon>
        <taxon>Crotonoideae</taxon>
        <taxon>Micrandreae</taxon>
        <taxon>Hevea</taxon>
    </lineage>
</organism>
<evidence type="ECO:0000256" key="2">
    <source>
        <dbReference type="ARBA" id="ARBA00022692"/>
    </source>
</evidence>
<dbReference type="Pfam" id="PF06775">
    <property type="entry name" value="Seipin"/>
    <property type="match status" value="1"/>
</dbReference>
<feature type="transmembrane region" description="Helical" evidence="8">
    <location>
        <begin position="33"/>
        <end position="53"/>
    </location>
</feature>
<keyword evidence="10" id="KW-1185">Reference proteome</keyword>
<accession>A0ABQ9MB24</accession>
<evidence type="ECO:0008006" key="11">
    <source>
        <dbReference type="Google" id="ProtNLM"/>
    </source>
</evidence>
<keyword evidence="6 8" id="KW-0472">Membrane</keyword>
<feature type="transmembrane region" description="Helical" evidence="8">
    <location>
        <begin position="88"/>
        <end position="121"/>
    </location>
</feature>
<feature type="compositionally biased region" description="Polar residues" evidence="7">
    <location>
        <begin position="384"/>
        <end position="394"/>
    </location>
</feature>
<dbReference type="EMBL" id="JARPOI010000007">
    <property type="protein sequence ID" value="KAJ9176121.1"/>
    <property type="molecule type" value="Genomic_DNA"/>
</dbReference>
<evidence type="ECO:0000256" key="7">
    <source>
        <dbReference type="SAM" id="MobiDB-lite"/>
    </source>
</evidence>
<dbReference type="CDD" id="cd23995">
    <property type="entry name" value="Seipin_BSCL2_like"/>
    <property type="match status" value="1"/>
</dbReference>
<evidence type="ECO:0000256" key="6">
    <source>
        <dbReference type="ARBA" id="ARBA00023136"/>
    </source>
</evidence>
<keyword evidence="4 8" id="KW-1133">Transmembrane helix</keyword>
<keyword evidence="3" id="KW-0256">Endoplasmic reticulum</keyword>
<dbReference type="PANTHER" id="PTHR21212:SF5">
    <property type="entry name" value="SEIPIN-1"/>
    <property type="match status" value="1"/>
</dbReference>
<evidence type="ECO:0000256" key="1">
    <source>
        <dbReference type="ARBA" id="ARBA00004477"/>
    </source>
</evidence>
<evidence type="ECO:0000256" key="5">
    <source>
        <dbReference type="ARBA" id="ARBA00023098"/>
    </source>
</evidence>